<dbReference type="Gene3D" id="3.30.390.50">
    <property type="entry name" value="CO dehydrogenase flavoprotein, C-terminal domain"/>
    <property type="match status" value="1"/>
</dbReference>
<gene>
    <name evidence="3" type="ORF">LX64_04892</name>
</gene>
<reference evidence="3 4" key="1">
    <citation type="submission" date="2018-06" db="EMBL/GenBank/DDBJ databases">
        <title>Genomic Encyclopedia of Archaeal and Bacterial Type Strains, Phase II (KMG-II): from individual species to whole genera.</title>
        <authorList>
            <person name="Goeker M."/>
        </authorList>
    </citation>
    <scope>NUCLEOTIDE SEQUENCE [LARGE SCALE GENOMIC DNA]</scope>
    <source>
        <strain evidence="3 4">DSM 23857</strain>
    </source>
</reference>
<dbReference type="AlphaFoldDB" id="A0A327Q1V4"/>
<keyword evidence="1" id="KW-0274">FAD</keyword>
<feature type="domain" description="FAD-binding PCMH-type" evidence="2">
    <location>
        <begin position="1"/>
        <end position="221"/>
    </location>
</feature>
<organism evidence="3 4">
    <name type="scientific">Chitinophaga skermanii</name>
    <dbReference type="NCBI Taxonomy" id="331697"/>
    <lineage>
        <taxon>Bacteria</taxon>
        <taxon>Pseudomonadati</taxon>
        <taxon>Bacteroidota</taxon>
        <taxon>Chitinophagia</taxon>
        <taxon>Chitinophagales</taxon>
        <taxon>Chitinophagaceae</taxon>
        <taxon>Chitinophaga</taxon>
    </lineage>
</organism>
<dbReference type="InterPro" id="IPR002346">
    <property type="entry name" value="Mopterin_DH_FAD-bd"/>
</dbReference>
<dbReference type="OrthoDB" id="9814706at2"/>
<dbReference type="EMBL" id="QLLL01000013">
    <property type="protein sequence ID" value="RAI97844.1"/>
    <property type="molecule type" value="Genomic_DNA"/>
</dbReference>
<evidence type="ECO:0000313" key="4">
    <source>
        <dbReference type="Proteomes" id="UP000249547"/>
    </source>
</evidence>
<protein>
    <submittedName>
        <fullName evidence="3">Xanthine dehydrogenase YagS FAD-binding subunit</fullName>
    </submittedName>
</protein>
<dbReference type="SUPFAM" id="SSF56176">
    <property type="entry name" value="FAD-binding/transporter-associated domain-like"/>
    <property type="match status" value="1"/>
</dbReference>
<dbReference type="InterPro" id="IPR051312">
    <property type="entry name" value="Diverse_Substr_Oxidored"/>
</dbReference>
<dbReference type="GO" id="GO:0071949">
    <property type="term" value="F:FAD binding"/>
    <property type="evidence" value="ECO:0007669"/>
    <property type="project" value="InterPro"/>
</dbReference>
<dbReference type="RefSeq" id="WP_111600278.1">
    <property type="nucleotide sequence ID" value="NZ_QLLL01000013.1"/>
</dbReference>
<dbReference type="InterPro" id="IPR036318">
    <property type="entry name" value="FAD-bd_PCMH-like_sf"/>
</dbReference>
<dbReference type="PROSITE" id="PS51387">
    <property type="entry name" value="FAD_PCMH"/>
    <property type="match status" value="1"/>
</dbReference>
<dbReference type="GO" id="GO:0016491">
    <property type="term" value="F:oxidoreductase activity"/>
    <property type="evidence" value="ECO:0007669"/>
    <property type="project" value="InterPro"/>
</dbReference>
<dbReference type="Pfam" id="PF03450">
    <property type="entry name" value="CO_deh_flav_C"/>
    <property type="match status" value="1"/>
</dbReference>
<dbReference type="PANTHER" id="PTHR42659">
    <property type="entry name" value="XANTHINE DEHYDROGENASE SUBUNIT C-RELATED"/>
    <property type="match status" value="1"/>
</dbReference>
<dbReference type="SUPFAM" id="SSF55447">
    <property type="entry name" value="CO dehydrogenase flavoprotein C-terminal domain-like"/>
    <property type="match status" value="1"/>
</dbReference>
<keyword evidence="1" id="KW-0285">Flavoprotein</keyword>
<dbReference type="Gene3D" id="3.30.43.10">
    <property type="entry name" value="Uridine Diphospho-n-acetylenolpyruvylglucosamine Reductase, domain 2"/>
    <property type="match status" value="1"/>
</dbReference>
<dbReference type="InterPro" id="IPR005107">
    <property type="entry name" value="CO_DH_flav_C"/>
</dbReference>
<sequence>MRPFTFQRIQSLDQASARKANDGHQCIAGGTNLLDLMKKNITVPEVLLDITKALPDQIETTAKGIRIGAMVRNSAAANHDLIRSKFPLVSKALLAGASPQIRNMASIGGNLLQRTRCPYFYDTTLPCNKRNPGTGCGAIDGENRMSAIVGYSTECVAVHPSDLCIALAALDANVIIRTTDKKETIIPFKDFHRLPGETPEQDNNLPVSGIITAVDIPSNQFFKNAAYVKLRDRESYAFALISVAAALELNGNKIVQARLASGGVAHKPWRWYEAEAFLKGKNATLETFQKAAAIVVKETKPLSNNAFKVPMLKGAVEVALQNCLNA</sequence>
<dbReference type="Proteomes" id="UP000249547">
    <property type="component" value="Unassembled WGS sequence"/>
</dbReference>
<evidence type="ECO:0000313" key="3">
    <source>
        <dbReference type="EMBL" id="RAI97844.1"/>
    </source>
</evidence>
<keyword evidence="4" id="KW-1185">Reference proteome</keyword>
<dbReference type="Pfam" id="PF00941">
    <property type="entry name" value="FAD_binding_5"/>
    <property type="match status" value="1"/>
</dbReference>
<dbReference type="SMART" id="SM01092">
    <property type="entry name" value="CO_deh_flav_C"/>
    <property type="match status" value="1"/>
</dbReference>
<evidence type="ECO:0000259" key="2">
    <source>
        <dbReference type="PROSITE" id="PS51387"/>
    </source>
</evidence>
<name>A0A327Q1V4_9BACT</name>
<proteinExistence type="predicted"/>
<dbReference type="InterPro" id="IPR036683">
    <property type="entry name" value="CO_DH_flav_C_dom_sf"/>
</dbReference>
<dbReference type="Gene3D" id="3.30.465.10">
    <property type="match status" value="2"/>
</dbReference>
<dbReference type="InterPro" id="IPR016166">
    <property type="entry name" value="FAD-bd_PCMH"/>
</dbReference>
<evidence type="ECO:0000256" key="1">
    <source>
        <dbReference type="ARBA" id="ARBA00022827"/>
    </source>
</evidence>
<comment type="caution">
    <text evidence="3">The sequence shown here is derived from an EMBL/GenBank/DDBJ whole genome shotgun (WGS) entry which is preliminary data.</text>
</comment>
<dbReference type="PANTHER" id="PTHR42659:SF1">
    <property type="entry name" value="OXIDOREDUCTASE"/>
    <property type="match status" value="1"/>
</dbReference>
<dbReference type="InterPro" id="IPR016167">
    <property type="entry name" value="FAD-bd_PCMH_sub1"/>
</dbReference>
<accession>A0A327Q1V4</accession>
<dbReference type="InterPro" id="IPR016169">
    <property type="entry name" value="FAD-bd_PCMH_sub2"/>
</dbReference>